<dbReference type="EMBL" id="UYRT01094414">
    <property type="protein sequence ID" value="VDN39588.1"/>
    <property type="molecule type" value="Genomic_DNA"/>
</dbReference>
<gene>
    <name evidence="8" type="ORF">GPUH_LOCUS22168</name>
</gene>
<accession>A0A183EMH8</accession>
<evidence type="ECO:0000313" key="10">
    <source>
        <dbReference type="WBParaSite" id="GPUH_0002219601-mRNA-1"/>
    </source>
</evidence>
<evidence type="ECO:0000259" key="7">
    <source>
        <dbReference type="SMART" id="SM00849"/>
    </source>
</evidence>
<evidence type="ECO:0000256" key="1">
    <source>
        <dbReference type="ARBA" id="ARBA00004514"/>
    </source>
</evidence>
<reference evidence="10" key="1">
    <citation type="submission" date="2016-06" db="UniProtKB">
        <authorList>
            <consortium name="WormBaseParasite"/>
        </authorList>
    </citation>
    <scope>IDENTIFICATION</scope>
</reference>
<proteinExistence type="predicted"/>
<dbReference type="Pfam" id="PF00753">
    <property type="entry name" value="Lactamase_B"/>
    <property type="match status" value="1"/>
</dbReference>
<reference evidence="8 9" key="2">
    <citation type="submission" date="2018-11" db="EMBL/GenBank/DDBJ databases">
        <authorList>
            <consortium name="Pathogen Informatics"/>
        </authorList>
    </citation>
    <scope>NUCLEOTIDE SEQUENCE [LARGE SCALE GENOMIC DNA]</scope>
</reference>
<dbReference type="Proteomes" id="UP000271098">
    <property type="component" value="Unassembled WGS sequence"/>
</dbReference>
<dbReference type="OrthoDB" id="10250730at2759"/>
<keyword evidence="9" id="KW-1185">Reference proteome</keyword>
<dbReference type="AlphaFoldDB" id="A0A183EMH8"/>
<dbReference type="Gene3D" id="3.60.15.10">
    <property type="entry name" value="Ribonuclease Z/Hydroxyacylglutathione hydrolase-like"/>
    <property type="match status" value="1"/>
</dbReference>
<comment type="subcellular location">
    <subcellularLocation>
        <location evidence="1">Cytoplasm</location>
        <location evidence="1">Cytosol</location>
    </subcellularLocation>
</comment>
<evidence type="ECO:0000313" key="8">
    <source>
        <dbReference type="EMBL" id="VDN39588.1"/>
    </source>
</evidence>
<comment type="function">
    <text evidence="6">Endoribonuclease that catalyzes the hydrolysis of histone-coding pre-mRNA 3'-end. Involved in histone pre-mRNA processing during the S-phase of the cell cycle, which is required for entering/progressing through S-phase. Cleaves histone pre-mRNA at a major and a minor cleavage site after the 5'-ACCCA-3' and the 5'-ACCCACA-3' sequence, respectively, and located downstream of the stem-loop. May require the presence of the HDE element located at the histone pre-RNA 3'-end to avoid non-specific cleavage.</text>
</comment>
<name>A0A183EMH8_9BILA</name>
<evidence type="ECO:0000256" key="5">
    <source>
        <dbReference type="ARBA" id="ARBA00044690"/>
    </source>
</evidence>
<comment type="subunit">
    <text evidence="2">Homodimer.</text>
</comment>
<evidence type="ECO:0000313" key="9">
    <source>
        <dbReference type="Proteomes" id="UP000271098"/>
    </source>
</evidence>
<dbReference type="InterPro" id="IPR036866">
    <property type="entry name" value="RibonucZ/Hydroxyglut_hydro"/>
</dbReference>
<dbReference type="WBParaSite" id="GPUH_0002219601-mRNA-1">
    <property type="protein sequence ID" value="GPUH_0002219601-mRNA-1"/>
    <property type="gene ID" value="GPUH_0002219601"/>
</dbReference>
<dbReference type="SMART" id="SM00849">
    <property type="entry name" value="Lactamase_B"/>
    <property type="match status" value="1"/>
</dbReference>
<dbReference type="InterPro" id="IPR001279">
    <property type="entry name" value="Metallo-B-lactamas"/>
</dbReference>
<evidence type="ECO:0000256" key="2">
    <source>
        <dbReference type="ARBA" id="ARBA00011738"/>
    </source>
</evidence>
<protein>
    <recommendedName>
        <fullName evidence="3">Metallo-beta-lactamase domain-containing protein 1</fullName>
    </recommendedName>
    <alternativeName>
        <fullName evidence="4">Endoribonuclease MBLAC1</fullName>
    </alternativeName>
</protein>
<evidence type="ECO:0000256" key="4">
    <source>
        <dbReference type="ARBA" id="ARBA00032988"/>
    </source>
</evidence>
<dbReference type="SUPFAM" id="SSF56281">
    <property type="entry name" value="Metallo-hydrolase/oxidoreductase"/>
    <property type="match status" value="1"/>
</dbReference>
<dbReference type="InterPro" id="IPR039344">
    <property type="entry name" value="MBLAC1"/>
</dbReference>
<dbReference type="CDD" id="cd07711">
    <property type="entry name" value="MBLAC1-like_MBL-fold"/>
    <property type="match status" value="1"/>
</dbReference>
<dbReference type="PANTHER" id="PTHR23200:SF48">
    <property type="entry name" value="METALLO-BETA-LACTAMASE DOMAIN-CONTAINING PROTEIN 1"/>
    <property type="match status" value="1"/>
</dbReference>
<dbReference type="PANTHER" id="PTHR23200">
    <property type="entry name" value="METALLO-BETA-LACTAMASE DOMAIN-CONTAINING PROTEIN 1"/>
    <property type="match status" value="1"/>
</dbReference>
<feature type="domain" description="Metallo-beta-lactamase" evidence="7">
    <location>
        <begin position="29"/>
        <end position="225"/>
    </location>
</feature>
<organism evidence="10">
    <name type="scientific">Gongylonema pulchrum</name>
    <dbReference type="NCBI Taxonomy" id="637853"/>
    <lineage>
        <taxon>Eukaryota</taxon>
        <taxon>Metazoa</taxon>
        <taxon>Ecdysozoa</taxon>
        <taxon>Nematoda</taxon>
        <taxon>Chromadorea</taxon>
        <taxon>Rhabditida</taxon>
        <taxon>Spirurina</taxon>
        <taxon>Spiruromorpha</taxon>
        <taxon>Spiruroidea</taxon>
        <taxon>Gongylonematidae</taxon>
        <taxon>Gongylonema</taxon>
    </lineage>
</organism>
<sequence>MESEPPFVFVLLDGYCTEAGCSPGWTNASGTVTLIKTRAKKVLVDCGNPWNGDDIVEALSKHSLGCDEITDLVITHGHSDHCGNLSLFKCATIYMGDDVATRHAHYSTFLQVLSGRCSSFAYLRDDNSSFADPSFAFLRYDNAPTVGELAFKIDENIEIWRTPGHTDHDLSVVVTGTDRGTIAISGDIFEEGFVDNWKVNSKYPEEQQKSRDRLVQVADWIVPGHGRMFKA</sequence>
<dbReference type="GO" id="GO:0005829">
    <property type="term" value="C:cytosol"/>
    <property type="evidence" value="ECO:0007669"/>
    <property type="project" value="UniProtKB-SubCell"/>
</dbReference>
<comment type="catalytic activity">
    <reaction evidence="5">
        <text>a ribonucleotidyl-ribonucleotide-RNA + H2O = a 3'-end ribonucleotide-RNA + a 5'-end 5'-phospho-ribonucleoside-RNA + H(+)</text>
        <dbReference type="Rhea" id="RHEA:68096"/>
        <dbReference type="Rhea" id="RHEA-COMP:15179"/>
        <dbReference type="Rhea" id="RHEA-COMP:17355"/>
        <dbReference type="Rhea" id="RHEA-COMP:17428"/>
        <dbReference type="ChEBI" id="CHEBI:15377"/>
        <dbReference type="ChEBI" id="CHEBI:15378"/>
        <dbReference type="ChEBI" id="CHEBI:74896"/>
        <dbReference type="ChEBI" id="CHEBI:138282"/>
        <dbReference type="ChEBI" id="CHEBI:173118"/>
    </reaction>
    <physiologicalReaction direction="left-to-right" evidence="5">
        <dbReference type="Rhea" id="RHEA:68097"/>
    </physiologicalReaction>
</comment>
<evidence type="ECO:0000256" key="3">
    <source>
        <dbReference type="ARBA" id="ARBA00014856"/>
    </source>
</evidence>
<evidence type="ECO:0000256" key="6">
    <source>
        <dbReference type="ARBA" id="ARBA00045869"/>
    </source>
</evidence>